<dbReference type="Proteomes" id="UP000537126">
    <property type="component" value="Unassembled WGS sequence"/>
</dbReference>
<dbReference type="SUPFAM" id="SSF51735">
    <property type="entry name" value="NAD(P)-binding Rossmann-fold domains"/>
    <property type="match status" value="1"/>
</dbReference>
<evidence type="ECO:0000256" key="2">
    <source>
        <dbReference type="ARBA" id="ARBA00012897"/>
    </source>
</evidence>
<dbReference type="CDD" id="cd05305">
    <property type="entry name" value="L-AlaDH"/>
    <property type="match status" value="1"/>
</dbReference>
<accession>A0A846MPB3</accession>
<evidence type="ECO:0000256" key="1">
    <source>
        <dbReference type="ARBA" id="ARBA00005689"/>
    </source>
</evidence>
<dbReference type="InterPro" id="IPR008143">
    <property type="entry name" value="Ala_DH/PNT_CS2"/>
</dbReference>
<dbReference type="PANTHER" id="PTHR42795">
    <property type="entry name" value="ALANINE DEHYDROGENASE"/>
    <property type="match status" value="1"/>
</dbReference>
<dbReference type="Pfam" id="PF05222">
    <property type="entry name" value="AlaDh_PNT_N"/>
    <property type="match status" value="1"/>
</dbReference>
<keyword evidence="8" id="KW-1185">Reference proteome</keyword>
<dbReference type="Gene3D" id="3.40.50.720">
    <property type="entry name" value="NAD(P)-binding Rossmann-like Domain"/>
    <property type="match status" value="2"/>
</dbReference>
<dbReference type="SMART" id="SM01003">
    <property type="entry name" value="AlaDh_PNT_N"/>
    <property type="match status" value="1"/>
</dbReference>
<dbReference type="InterPro" id="IPR036291">
    <property type="entry name" value="NAD(P)-bd_dom_sf"/>
</dbReference>
<keyword evidence="3 7" id="KW-0560">Oxidoreductase</keyword>
<evidence type="ECO:0000256" key="4">
    <source>
        <dbReference type="ARBA" id="ARBA00023027"/>
    </source>
</evidence>
<organism evidence="7 8">
    <name type="scientific">Thermonema lapsum</name>
    <dbReference type="NCBI Taxonomy" id="28195"/>
    <lineage>
        <taxon>Bacteria</taxon>
        <taxon>Pseudomonadati</taxon>
        <taxon>Bacteroidota</taxon>
        <taxon>Cytophagia</taxon>
        <taxon>Cytophagales</taxon>
        <taxon>Thermonemataceae</taxon>
        <taxon>Thermonema</taxon>
    </lineage>
</organism>
<name>A0A846MPB3_9BACT</name>
<dbReference type="EMBL" id="JAASRN010000001">
    <property type="protein sequence ID" value="NIK73242.1"/>
    <property type="molecule type" value="Genomic_DNA"/>
</dbReference>
<dbReference type="SUPFAM" id="SSF52283">
    <property type="entry name" value="Formate/glycerate dehydrogenase catalytic domain-like"/>
    <property type="match status" value="1"/>
</dbReference>
<proteinExistence type="inferred from homology"/>
<dbReference type="AlphaFoldDB" id="A0A846MPB3"/>
<comment type="similarity">
    <text evidence="1">Belongs to the AlaDH/PNT family.</text>
</comment>
<dbReference type="GO" id="GO:0000286">
    <property type="term" value="F:alanine dehydrogenase activity"/>
    <property type="evidence" value="ECO:0007669"/>
    <property type="project" value="UniProtKB-EC"/>
</dbReference>
<reference evidence="7 8" key="1">
    <citation type="submission" date="2020-03" db="EMBL/GenBank/DDBJ databases">
        <title>Genomic Encyclopedia of Type Strains, Phase IV (KMG-IV): sequencing the most valuable type-strain genomes for metagenomic binning, comparative biology and taxonomic classification.</title>
        <authorList>
            <person name="Goeker M."/>
        </authorList>
    </citation>
    <scope>NUCLEOTIDE SEQUENCE [LARGE SCALE GENOMIC DNA]</scope>
    <source>
        <strain evidence="7 8">DSM 5718</strain>
    </source>
</reference>
<evidence type="ECO:0000256" key="3">
    <source>
        <dbReference type="ARBA" id="ARBA00023002"/>
    </source>
</evidence>
<evidence type="ECO:0000259" key="5">
    <source>
        <dbReference type="SMART" id="SM01002"/>
    </source>
</evidence>
<feature type="domain" description="Alanine dehydrogenase/pyridine nucleotide transhydrogenase N-terminal" evidence="6">
    <location>
        <begin position="38"/>
        <end position="171"/>
    </location>
</feature>
<gene>
    <name evidence="7" type="ORF">FHS56_000728</name>
</gene>
<evidence type="ECO:0000313" key="8">
    <source>
        <dbReference type="Proteomes" id="UP000537126"/>
    </source>
</evidence>
<dbReference type="InterPro" id="IPR008141">
    <property type="entry name" value="Ala_DH"/>
</dbReference>
<dbReference type="PROSITE" id="PS00837">
    <property type="entry name" value="ALADH_PNT_2"/>
    <property type="match status" value="1"/>
</dbReference>
<dbReference type="PANTHER" id="PTHR42795:SF1">
    <property type="entry name" value="ALANINE DEHYDROGENASE"/>
    <property type="match status" value="1"/>
</dbReference>
<comment type="caution">
    <text evidence="7">The sequence shown here is derived from an EMBL/GenBank/DDBJ whole genome shotgun (WGS) entry which is preliminary data.</text>
</comment>
<dbReference type="SMART" id="SM01002">
    <property type="entry name" value="AlaDh_PNT_C"/>
    <property type="match status" value="1"/>
</dbReference>
<evidence type="ECO:0000313" key="7">
    <source>
        <dbReference type="EMBL" id="NIK73242.1"/>
    </source>
</evidence>
<sequence>MSKQSGASGFEELAKESLLYPQEQPALLKNKENHLVIGIPKELATFENRVPITPDAVAVLVANGHEVIVEAGAGDAAHFSDREYSEAGAQIEYSREKVFEANFVLKVEPPTFEELELMKPHHTLVSALPMAKLTAEYIQAVNQKRLTCFAFEFIEDKTGNMPVVRAMSEIAGSTVLLIASEYLNTMNEGRGIILGGITGVPPTKVVIIGAGTVAEYAARAALGLGAEVKIFDNNIYKLRRLKYALGQHVYTSTLNTLLLREALSEADVAIGAVRAQEGRPPCIVTEDMVRAMKPNSVIIDVSIDQGGVFETSELRTHRKPVFKKYDVIHYCVPNIASRVAHTSSIALSNIFTPWILEIGESGGVEKMMQRNPWFMKGAYAFRGKLTNAGVAKKLGMQYSDISLLLAGL</sequence>
<dbReference type="InterPro" id="IPR007698">
    <property type="entry name" value="AlaDH/PNT_NAD(H)-bd"/>
</dbReference>
<feature type="domain" description="Alanine dehydrogenase/pyridine nucleotide transhydrogenase NAD(H)-binding" evidence="5">
    <location>
        <begin position="183"/>
        <end position="331"/>
    </location>
</feature>
<dbReference type="RefSeq" id="WP_166918502.1">
    <property type="nucleotide sequence ID" value="NZ_JAASRN010000001.1"/>
</dbReference>
<protein>
    <recommendedName>
        <fullName evidence="2">alanine dehydrogenase</fullName>
        <ecNumber evidence="2">1.4.1.1</ecNumber>
    </recommendedName>
</protein>
<dbReference type="GO" id="GO:0042853">
    <property type="term" value="P:L-alanine catabolic process"/>
    <property type="evidence" value="ECO:0007669"/>
    <property type="project" value="InterPro"/>
</dbReference>
<dbReference type="GO" id="GO:0005886">
    <property type="term" value="C:plasma membrane"/>
    <property type="evidence" value="ECO:0007669"/>
    <property type="project" value="TreeGrafter"/>
</dbReference>
<evidence type="ECO:0000259" key="6">
    <source>
        <dbReference type="SMART" id="SM01003"/>
    </source>
</evidence>
<dbReference type="InterPro" id="IPR007886">
    <property type="entry name" value="AlaDH/PNT_N"/>
</dbReference>
<dbReference type="EC" id="1.4.1.1" evidence="2"/>
<dbReference type="Pfam" id="PF01262">
    <property type="entry name" value="AlaDh_PNT_C"/>
    <property type="match status" value="1"/>
</dbReference>
<keyword evidence="4" id="KW-0520">NAD</keyword>